<accession>A0ABT5EMS3</accession>
<name>A0ABT5EMS3_9BACT</name>
<protein>
    <submittedName>
        <fullName evidence="6">IS66 family transposase</fullName>
    </submittedName>
</protein>
<reference evidence="6 7" key="1">
    <citation type="submission" date="2022-11" db="EMBL/GenBank/DDBJ databases">
        <title>Minimal conservation of predation-associated metabolite biosynthetic gene clusters underscores biosynthetic potential of Myxococcota including descriptions for ten novel species: Archangium lansinium sp. nov., Myxococcus landrumus sp. nov., Nannocystis bai.</title>
        <authorList>
            <person name="Ahearne A."/>
            <person name="Stevens C."/>
            <person name="Dowd S."/>
        </authorList>
    </citation>
    <scope>NUCLEOTIDE SEQUENCE [LARGE SCALE GENOMIC DNA]</scope>
    <source>
        <strain evidence="6 7">RJM3</strain>
    </source>
</reference>
<feature type="domain" description="Transposase TnpC homeodomain" evidence="4">
    <location>
        <begin position="51"/>
        <end position="138"/>
    </location>
</feature>
<keyword evidence="1" id="KW-0175">Coiled coil</keyword>
<comment type="caution">
    <text evidence="6">The sequence shown here is derived from an EMBL/GenBank/DDBJ whole genome shotgun (WGS) entry which is preliminary data.</text>
</comment>
<dbReference type="Pfam" id="PF13007">
    <property type="entry name" value="LZ_Tnp_IS66"/>
    <property type="match status" value="1"/>
</dbReference>
<dbReference type="PANTHER" id="PTHR33678">
    <property type="entry name" value="BLL1576 PROTEIN"/>
    <property type="match status" value="1"/>
</dbReference>
<dbReference type="Pfam" id="PF03050">
    <property type="entry name" value="DDE_Tnp_IS66"/>
    <property type="match status" value="1"/>
</dbReference>
<feature type="region of interest" description="Disordered" evidence="2">
    <location>
        <begin position="90"/>
        <end position="130"/>
    </location>
</feature>
<feature type="coiled-coil region" evidence="1">
    <location>
        <begin position="3"/>
        <end position="44"/>
    </location>
</feature>
<dbReference type="InterPro" id="IPR004291">
    <property type="entry name" value="Transposase_IS66_central"/>
</dbReference>
<evidence type="ECO:0000256" key="2">
    <source>
        <dbReference type="SAM" id="MobiDB-lite"/>
    </source>
</evidence>
<dbReference type="InterPro" id="IPR052344">
    <property type="entry name" value="Transposase-related"/>
</dbReference>
<evidence type="ECO:0000256" key="1">
    <source>
        <dbReference type="SAM" id="Coils"/>
    </source>
</evidence>
<sequence>MTNPELEAKVVALESRLAGASRERDKLSHERDKFRHERDEYRKLYELASMELERFRRHLFGRKAEQVDPAQTQLAFNAVVEALGGLERLSAQSTDAEPPSEQPSGEKLPERKNSRQKERKVTPHGRQPLPEHLPVHEIELLPPEAKGEGAVSLVRIGEEVSETLEWRPAGYVRVRVVRPKFATKGKPEEGVRIEPAPEAPIPRCMAGPGLIAHVLVSKYADSLPLHRQERIYEREGVPLARSTLCNWVGASTGLLRYVVDAMFIDAKKAHCIAMDATGVLVQAKEKCRRGYFWVLVADRDHVLFRFTPRHTQDGPREFLRGYKGYVLADAHNVYELLYRTEDVTEVGCWAHCRRGFFKSLSSDKERALAALGFIGKLYAIDAETKELPPARRTEERRRLATPVLEAFRIWLDVEALVALPKSPIGQAIGYARNQWAPLTRFLDDGRLRLDNNGSELELRRQAVGRKNWLFVGSDEGAEWNTIAVSLIASCQLHGIEPWAYLRDVLILLPDWPRDRVLELSPKYWKQTLEQTDARERLDRSIWSRISSTPPSS</sequence>
<gene>
    <name evidence="6" type="ORF">POL67_17390</name>
</gene>
<dbReference type="RefSeq" id="WP_271918491.1">
    <property type="nucleotide sequence ID" value="NZ_JAQNDO010000001.1"/>
</dbReference>
<proteinExistence type="predicted"/>
<organism evidence="6 7">
    <name type="scientific">Polyangium mundeleinium</name>
    <dbReference type="NCBI Taxonomy" id="2995306"/>
    <lineage>
        <taxon>Bacteria</taxon>
        <taxon>Pseudomonadati</taxon>
        <taxon>Myxococcota</taxon>
        <taxon>Polyangia</taxon>
        <taxon>Polyangiales</taxon>
        <taxon>Polyangiaceae</taxon>
        <taxon>Polyangium</taxon>
    </lineage>
</organism>
<dbReference type="Pfam" id="PF13817">
    <property type="entry name" value="DDE_Tnp_IS66_C"/>
    <property type="match status" value="1"/>
</dbReference>
<dbReference type="NCBIfam" id="NF033517">
    <property type="entry name" value="transpos_IS66"/>
    <property type="match status" value="1"/>
</dbReference>
<dbReference type="EMBL" id="JAQNDO010000001">
    <property type="protein sequence ID" value="MDC0743128.1"/>
    <property type="molecule type" value="Genomic_DNA"/>
</dbReference>
<dbReference type="Proteomes" id="UP001221411">
    <property type="component" value="Unassembled WGS sequence"/>
</dbReference>
<dbReference type="PANTHER" id="PTHR33678:SF1">
    <property type="entry name" value="BLL1576 PROTEIN"/>
    <property type="match status" value="1"/>
</dbReference>
<feature type="domain" description="Transposase IS66 C-terminal" evidence="5">
    <location>
        <begin position="485"/>
        <end position="521"/>
    </location>
</feature>
<evidence type="ECO:0000313" key="7">
    <source>
        <dbReference type="Proteomes" id="UP001221411"/>
    </source>
</evidence>
<evidence type="ECO:0000259" key="4">
    <source>
        <dbReference type="Pfam" id="PF13007"/>
    </source>
</evidence>
<evidence type="ECO:0000259" key="5">
    <source>
        <dbReference type="Pfam" id="PF13817"/>
    </source>
</evidence>
<keyword evidence="7" id="KW-1185">Reference proteome</keyword>
<feature type="domain" description="Transposase IS66 central" evidence="3">
    <location>
        <begin position="204"/>
        <end position="478"/>
    </location>
</feature>
<evidence type="ECO:0000313" key="6">
    <source>
        <dbReference type="EMBL" id="MDC0743128.1"/>
    </source>
</evidence>
<dbReference type="InterPro" id="IPR039552">
    <property type="entry name" value="IS66_C"/>
</dbReference>
<dbReference type="InterPro" id="IPR024463">
    <property type="entry name" value="Transposase_TnpC_homeodom"/>
</dbReference>
<evidence type="ECO:0000259" key="3">
    <source>
        <dbReference type="Pfam" id="PF03050"/>
    </source>
</evidence>
<feature type="compositionally biased region" description="Basic and acidic residues" evidence="2">
    <location>
        <begin position="107"/>
        <end position="121"/>
    </location>
</feature>